<dbReference type="Proteomes" id="UP001153269">
    <property type="component" value="Unassembled WGS sequence"/>
</dbReference>
<dbReference type="AlphaFoldDB" id="A0A9N7UXF0"/>
<dbReference type="EMBL" id="CADEAL010002212">
    <property type="protein sequence ID" value="CAB1438814.1"/>
    <property type="molecule type" value="Genomic_DNA"/>
</dbReference>
<protein>
    <submittedName>
        <fullName evidence="2">Uncharacterized protein</fullName>
    </submittedName>
</protein>
<proteinExistence type="predicted"/>
<feature type="region of interest" description="Disordered" evidence="1">
    <location>
        <begin position="1"/>
        <end position="23"/>
    </location>
</feature>
<sequence length="110" mass="11838">MLALMRADSSPPTHRQTQTGWHGASSSYGVPAGFVNVREWKFTGFALAVAMVVGNMSAGKCNHFSLRDNAKLSETIHSCGCPPPSFSAYIRAVLRLLVPVFVFRPSGIVA</sequence>
<feature type="compositionally biased region" description="Polar residues" evidence="1">
    <location>
        <begin position="10"/>
        <end position="23"/>
    </location>
</feature>
<evidence type="ECO:0000256" key="1">
    <source>
        <dbReference type="SAM" id="MobiDB-lite"/>
    </source>
</evidence>
<organism evidence="2 3">
    <name type="scientific">Pleuronectes platessa</name>
    <name type="common">European plaice</name>
    <dbReference type="NCBI Taxonomy" id="8262"/>
    <lineage>
        <taxon>Eukaryota</taxon>
        <taxon>Metazoa</taxon>
        <taxon>Chordata</taxon>
        <taxon>Craniata</taxon>
        <taxon>Vertebrata</taxon>
        <taxon>Euteleostomi</taxon>
        <taxon>Actinopterygii</taxon>
        <taxon>Neopterygii</taxon>
        <taxon>Teleostei</taxon>
        <taxon>Neoteleostei</taxon>
        <taxon>Acanthomorphata</taxon>
        <taxon>Carangaria</taxon>
        <taxon>Pleuronectiformes</taxon>
        <taxon>Pleuronectoidei</taxon>
        <taxon>Pleuronectidae</taxon>
        <taxon>Pleuronectes</taxon>
    </lineage>
</organism>
<gene>
    <name evidence="2" type="ORF">PLEPLA_LOCUS26683</name>
</gene>
<reference evidence="2" key="1">
    <citation type="submission" date="2020-03" db="EMBL/GenBank/DDBJ databases">
        <authorList>
            <person name="Weist P."/>
        </authorList>
    </citation>
    <scope>NUCLEOTIDE SEQUENCE</scope>
</reference>
<evidence type="ECO:0000313" key="3">
    <source>
        <dbReference type="Proteomes" id="UP001153269"/>
    </source>
</evidence>
<evidence type="ECO:0000313" key="2">
    <source>
        <dbReference type="EMBL" id="CAB1438814.1"/>
    </source>
</evidence>
<name>A0A9N7UXF0_PLEPL</name>
<accession>A0A9N7UXF0</accession>
<comment type="caution">
    <text evidence="2">The sequence shown here is derived from an EMBL/GenBank/DDBJ whole genome shotgun (WGS) entry which is preliminary data.</text>
</comment>
<keyword evidence="3" id="KW-1185">Reference proteome</keyword>